<dbReference type="EMBL" id="UINC01061904">
    <property type="protein sequence ID" value="SVB87978.1"/>
    <property type="molecule type" value="Genomic_DNA"/>
</dbReference>
<reference evidence="1" key="1">
    <citation type="submission" date="2018-05" db="EMBL/GenBank/DDBJ databases">
        <authorList>
            <person name="Lanie J.A."/>
            <person name="Ng W.-L."/>
            <person name="Kazmierczak K.M."/>
            <person name="Andrzejewski T.M."/>
            <person name="Davidsen T.M."/>
            <person name="Wayne K.J."/>
            <person name="Tettelin H."/>
            <person name="Glass J.I."/>
            <person name="Rusch D."/>
            <person name="Podicherti R."/>
            <person name="Tsui H.-C.T."/>
            <person name="Winkler M.E."/>
        </authorList>
    </citation>
    <scope>NUCLEOTIDE SEQUENCE</scope>
</reference>
<protein>
    <submittedName>
        <fullName evidence="1">Uncharacterized protein</fullName>
    </submittedName>
</protein>
<evidence type="ECO:0000313" key="1">
    <source>
        <dbReference type="EMBL" id="SVB87978.1"/>
    </source>
</evidence>
<sequence>MKNVFVDFQKREKQRGRHPGVCQNKYRLNRKNFRDDHIELVESSMYISFLLSLEPRIKKI</sequence>
<organism evidence="1">
    <name type="scientific">marine metagenome</name>
    <dbReference type="NCBI Taxonomy" id="408172"/>
    <lineage>
        <taxon>unclassified sequences</taxon>
        <taxon>metagenomes</taxon>
        <taxon>ecological metagenomes</taxon>
    </lineage>
</organism>
<dbReference type="AlphaFoldDB" id="A0A382HL01"/>
<proteinExistence type="predicted"/>
<gene>
    <name evidence="1" type="ORF">METZ01_LOCUS240832</name>
</gene>
<name>A0A382HL01_9ZZZZ</name>
<accession>A0A382HL01</accession>